<feature type="transmembrane region" description="Helical" evidence="6">
    <location>
        <begin position="364"/>
        <end position="388"/>
    </location>
</feature>
<keyword evidence="9" id="KW-1185">Reference proteome</keyword>
<comment type="subcellular location">
    <subcellularLocation>
        <location evidence="1">Cell membrane</location>
        <topology evidence="1">Multi-pass membrane protein</topology>
    </subcellularLocation>
</comment>
<keyword evidence="2" id="KW-1003">Cell membrane</keyword>
<feature type="transmembrane region" description="Helical" evidence="6">
    <location>
        <begin position="878"/>
        <end position="899"/>
    </location>
</feature>
<feature type="transmembrane region" description="Helical" evidence="6">
    <location>
        <begin position="400"/>
        <end position="424"/>
    </location>
</feature>
<evidence type="ECO:0000256" key="1">
    <source>
        <dbReference type="ARBA" id="ARBA00004651"/>
    </source>
</evidence>
<name>A0A8A4TW61_SULCO</name>
<evidence type="ECO:0000256" key="4">
    <source>
        <dbReference type="ARBA" id="ARBA00022989"/>
    </source>
</evidence>
<dbReference type="GO" id="GO:0005886">
    <property type="term" value="C:plasma membrane"/>
    <property type="evidence" value="ECO:0007669"/>
    <property type="project" value="UniProtKB-SubCell"/>
</dbReference>
<feature type="transmembrane region" description="Helical" evidence="6">
    <location>
        <begin position="927"/>
        <end position="947"/>
    </location>
</feature>
<gene>
    <name evidence="8" type="ORF">J3U87_14820</name>
</gene>
<dbReference type="InterPro" id="IPR004869">
    <property type="entry name" value="MMPL_dom"/>
</dbReference>
<evidence type="ECO:0000256" key="6">
    <source>
        <dbReference type="SAM" id="Phobius"/>
    </source>
</evidence>
<dbReference type="InterPro" id="IPR000731">
    <property type="entry name" value="SSD"/>
</dbReference>
<evidence type="ECO:0000256" key="2">
    <source>
        <dbReference type="ARBA" id="ARBA00022475"/>
    </source>
</evidence>
<evidence type="ECO:0000313" key="9">
    <source>
        <dbReference type="Proteomes" id="UP000663929"/>
    </source>
</evidence>
<protein>
    <submittedName>
        <fullName evidence="8">MMPL family transporter</fullName>
    </submittedName>
</protein>
<dbReference type="Gene3D" id="1.20.1640.10">
    <property type="entry name" value="Multidrug efflux transporter AcrB transmembrane domain"/>
    <property type="match status" value="2"/>
</dbReference>
<feature type="transmembrane region" description="Helical" evidence="6">
    <location>
        <begin position="323"/>
        <end position="344"/>
    </location>
</feature>
<evidence type="ECO:0000259" key="7">
    <source>
        <dbReference type="PROSITE" id="PS50156"/>
    </source>
</evidence>
<dbReference type="Proteomes" id="UP000663929">
    <property type="component" value="Chromosome"/>
</dbReference>
<dbReference type="EMBL" id="CP071793">
    <property type="protein sequence ID" value="QTD53723.1"/>
    <property type="molecule type" value="Genomic_DNA"/>
</dbReference>
<keyword evidence="4 6" id="KW-1133">Transmembrane helix</keyword>
<accession>A0A8A4TW61</accession>
<feature type="transmembrane region" description="Helical" evidence="6">
    <location>
        <begin position="267"/>
        <end position="289"/>
    </location>
</feature>
<proteinExistence type="predicted"/>
<evidence type="ECO:0000313" key="8">
    <source>
        <dbReference type="EMBL" id="QTD53723.1"/>
    </source>
</evidence>
<dbReference type="AlphaFoldDB" id="A0A8A4TW61"/>
<dbReference type="PANTHER" id="PTHR33406">
    <property type="entry name" value="MEMBRANE PROTEIN MJ1562-RELATED"/>
    <property type="match status" value="1"/>
</dbReference>
<dbReference type="Pfam" id="PF03176">
    <property type="entry name" value="MMPL"/>
    <property type="match status" value="2"/>
</dbReference>
<keyword evidence="5 6" id="KW-0472">Membrane</keyword>
<evidence type="ECO:0000256" key="5">
    <source>
        <dbReference type="ARBA" id="ARBA00023136"/>
    </source>
</evidence>
<evidence type="ECO:0000256" key="3">
    <source>
        <dbReference type="ARBA" id="ARBA00022692"/>
    </source>
</evidence>
<reference evidence="8" key="1">
    <citation type="submission" date="2021-03" db="EMBL/GenBank/DDBJ databases">
        <title>Acanthopleuribacteraceae sp. M133.</title>
        <authorList>
            <person name="Wang G."/>
        </authorList>
    </citation>
    <scope>NUCLEOTIDE SEQUENCE</scope>
    <source>
        <strain evidence="8">M133</strain>
    </source>
</reference>
<dbReference type="RefSeq" id="WP_237383824.1">
    <property type="nucleotide sequence ID" value="NZ_CP071793.1"/>
</dbReference>
<sequence length="1003" mass="110611">MKTLLTDFSLKHPWWIFSLVLLATAGLALQFPKVHFDNDPENMLRADEPIRLYHHEVKERFSLYDFVIVGIVNEDHEDGIFNVETLGRIDDLTGQLLSLEPTDRGEIRVTTPSRGDRAAQTATLDLNPSDLFHRLLNVAFRHNPNRLFDEEGHSAIVGRELIAPGVVDNLKQAELGALKLEYLMERPPRTRAEALTIRDDAMGNPLYRGTLVSEDGMAICLYIPISEKTFSYNVANLVETLTADWPASDQVHITGLPVAEDTFGVEMLVQMATSAPMAGLAIFLLLLLFFRRLSLIIAPMVVAVISIVCTMGLLIGLGFDVHIMSSMIAIFLMPIAVADSVHILSEFFDTYHRFQDKAKTVRSVVGHLFMPMLYTSLTTMAGFGSLAFTPIPPVRVFGAHVAFGVGLAWLLTMTLIPAYIMVFVPAKSLANLQPTGLAHAPGPMARFLERFGRISYRHWKGILTATALLLAVAAFGISRINVNDNPVKWFTEDHAIRTADRVLNHHFGGTYTAYLTLTAPESSQVNAETVAADVTERIRDRLSLIFPDAVGQFLGDIQATLRTHGHDASALLDALGPKAAAIDAQLAGGWDLLADEINYLDPEGLDRSGLKRVVAGLTGVDPAITATLFSEIERVDPAEGADLQDTALEICDTFTERRFSQVLAECRTAWFAPAFKRPEVLRYVEDLQRHLAEHPLVGKTTSAVDALKKASFELNYRQPGAEAPHPAPANETYFAVPNTVEAVGQVFTQLEGMKKKDSLFHLVTRDYRMANLWVQLKSGDNQDMEAVVTAVADYMAAHPAPDGLVSDWAGLTYLNVVWQEKMVNGMMTSLASSFVVVLLMMIVLFRSPLFGLLSMIPLTVTISLIYGLIGLVGKDYDMPVAVLSALTLGLSIDFAIHFLQRGREMTRQRGSWKAAVAEMFREPATAISRNAVTISIGFTPLLFAPLVPYRTVGFFLATIMAVSWVATLFILAALSRGLERWLYPAQNVPAEPEPSNRKEKCHV</sequence>
<feature type="domain" description="SSD" evidence="7">
    <location>
        <begin position="292"/>
        <end position="422"/>
    </location>
</feature>
<feature type="transmembrane region" description="Helical" evidence="6">
    <location>
        <begin position="296"/>
        <end position="317"/>
    </location>
</feature>
<feature type="transmembrane region" description="Helical" evidence="6">
    <location>
        <begin position="852"/>
        <end position="872"/>
    </location>
</feature>
<dbReference type="InterPro" id="IPR050545">
    <property type="entry name" value="Mycobact_MmpL"/>
</dbReference>
<dbReference type="PROSITE" id="PS50156">
    <property type="entry name" value="SSD"/>
    <property type="match status" value="1"/>
</dbReference>
<feature type="transmembrane region" description="Helical" evidence="6">
    <location>
        <begin position="825"/>
        <end position="845"/>
    </location>
</feature>
<organism evidence="8 9">
    <name type="scientific">Sulfidibacter corallicola</name>
    <dbReference type="NCBI Taxonomy" id="2818388"/>
    <lineage>
        <taxon>Bacteria</taxon>
        <taxon>Pseudomonadati</taxon>
        <taxon>Acidobacteriota</taxon>
        <taxon>Holophagae</taxon>
        <taxon>Acanthopleuribacterales</taxon>
        <taxon>Acanthopleuribacteraceae</taxon>
        <taxon>Sulfidibacter</taxon>
    </lineage>
</organism>
<dbReference type="SUPFAM" id="SSF82866">
    <property type="entry name" value="Multidrug efflux transporter AcrB transmembrane domain"/>
    <property type="match status" value="2"/>
</dbReference>
<keyword evidence="3 6" id="KW-0812">Transmembrane</keyword>
<feature type="transmembrane region" description="Helical" evidence="6">
    <location>
        <begin position="953"/>
        <end position="974"/>
    </location>
</feature>
<dbReference type="KEGG" id="scor:J3U87_14820"/>
<dbReference type="PANTHER" id="PTHR33406:SF13">
    <property type="entry name" value="MEMBRANE PROTEIN YDFJ"/>
    <property type="match status" value="1"/>
</dbReference>
<feature type="transmembrane region" description="Helical" evidence="6">
    <location>
        <begin position="459"/>
        <end position="477"/>
    </location>
</feature>